<organism evidence="7 8">
    <name type="scientific">Hortaea werneckii</name>
    <name type="common">Black yeast</name>
    <name type="synonym">Cladosporium werneckii</name>
    <dbReference type="NCBI Taxonomy" id="91943"/>
    <lineage>
        <taxon>Eukaryota</taxon>
        <taxon>Fungi</taxon>
        <taxon>Dikarya</taxon>
        <taxon>Ascomycota</taxon>
        <taxon>Pezizomycotina</taxon>
        <taxon>Dothideomycetes</taxon>
        <taxon>Dothideomycetidae</taxon>
        <taxon>Mycosphaerellales</taxon>
        <taxon>Teratosphaeriaceae</taxon>
        <taxon>Hortaea</taxon>
    </lineage>
</organism>
<dbReference type="Pfam" id="PF00172">
    <property type="entry name" value="Zn_clus"/>
    <property type="match status" value="1"/>
</dbReference>
<dbReference type="InterPro" id="IPR036864">
    <property type="entry name" value="Zn2-C6_fun-type_DNA-bd_sf"/>
</dbReference>
<dbReference type="InterPro" id="IPR050675">
    <property type="entry name" value="OAF3"/>
</dbReference>
<evidence type="ECO:0000259" key="6">
    <source>
        <dbReference type="PROSITE" id="PS50048"/>
    </source>
</evidence>
<dbReference type="CDD" id="cd00067">
    <property type="entry name" value="GAL4"/>
    <property type="match status" value="1"/>
</dbReference>
<dbReference type="SUPFAM" id="SSF57701">
    <property type="entry name" value="Zn2/Cys6 DNA-binding domain"/>
    <property type="match status" value="1"/>
</dbReference>
<evidence type="ECO:0000256" key="3">
    <source>
        <dbReference type="ARBA" id="ARBA00023163"/>
    </source>
</evidence>
<feature type="domain" description="Zn(2)-C6 fungal-type" evidence="6">
    <location>
        <begin position="17"/>
        <end position="45"/>
    </location>
</feature>
<protein>
    <recommendedName>
        <fullName evidence="6">Zn(2)-C6 fungal-type domain-containing protein</fullName>
    </recommendedName>
</protein>
<proteinExistence type="predicted"/>
<gene>
    <name evidence="7" type="ORF">D0862_15028</name>
</gene>
<feature type="compositionally biased region" description="Basic and acidic residues" evidence="5">
    <location>
        <begin position="451"/>
        <end position="461"/>
    </location>
</feature>
<dbReference type="AlphaFoldDB" id="A0A3M7DV48"/>
<name>A0A3M7DV48_HORWE</name>
<feature type="region of interest" description="Disordered" evidence="5">
    <location>
        <begin position="451"/>
        <end position="471"/>
    </location>
</feature>
<dbReference type="EMBL" id="QWIQ01001237">
    <property type="protein sequence ID" value="RMY67983.1"/>
    <property type="molecule type" value="Genomic_DNA"/>
</dbReference>
<evidence type="ECO:0000256" key="1">
    <source>
        <dbReference type="ARBA" id="ARBA00023015"/>
    </source>
</evidence>
<dbReference type="PROSITE" id="PS00463">
    <property type="entry name" value="ZN2_CY6_FUNGAL_1"/>
    <property type="match status" value="1"/>
</dbReference>
<dbReference type="Proteomes" id="UP000281468">
    <property type="component" value="Unassembled WGS sequence"/>
</dbReference>
<evidence type="ECO:0000256" key="5">
    <source>
        <dbReference type="SAM" id="MobiDB-lite"/>
    </source>
</evidence>
<reference evidence="7 8" key="1">
    <citation type="journal article" date="2018" name="BMC Genomics">
        <title>Genomic evidence for intraspecific hybridization in a clonal and extremely halotolerant yeast.</title>
        <authorList>
            <person name="Gostincar C."/>
            <person name="Stajich J.E."/>
            <person name="Zupancic J."/>
            <person name="Zalar P."/>
            <person name="Gunde-Cimerman N."/>
        </authorList>
    </citation>
    <scope>NUCLEOTIDE SEQUENCE [LARGE SCALE GENOMIC DNA]</scope>
    <source>
        <strain evidence="7 8">EXF-171</strain>
    </source>
</reference>
<evidence type="ECO:0000256" key="2">
    <source>
        <dbReference type="ARBA" id="ARBA00023125"/>
    </source>
</evidence>
<dbReference type="SMART" id="SM00066">
    <property type="entry name" value="GAL4"/>
    <property type="match status" value="1"/>
</dbReference>
<keyword evidence="3" id="KW-0804">Transcription</keyword>
<sequence>MATHSGHGRKRTKTFTGCWTCRWRKVKCDEAGPPCLQCRAKSVACEGYGVRLQWLPPRLASASDGPRGLVGPDAHPSSALRRVLPLETQRPAIQPQRLDQILSFIDTLDADHLSEDDTLATVENFGVFQLDFRPSTSRCGSSRRASAPALPASTQEPPAASPGASLPSSEVSSGFVNQPDLAPPSQRLEAPASDGGDSDMTSLEQQDTPHPLDPRLAALATPPEPRASGPTVVRIGHRDSPSVILSDEDWRYQYDFGTADRPPSPVAELDHFLMRHYSERVCHQFCTVDIVKSPWKTVHLPRTLQGLGELSITGKTSRIRRALANALLSISAWYLSNDHRRHSACSPADQWAEVASRYSIDAIALLKQAVGHDLYCIPRPKYKEFLATMLSMITINVMSGDLTTCGVHLDGAQQLLQHIWGAKKQMSEKTKSLQRVYCYLRIIWESTQTIKEDHEDHEEPPPRPINDKSVFQYLDDDGPSGHDSNCIPSNGLQDMPMSPFECIYGIPQSLLIMLEETIKLVDKVQQARRTEDSVAIPPALEPACEDLEQRILDWSSHLESPPVLSAQSADVRIVFHQTSSFHSALIIFFSQSIRLLSHRYLRQYVQNVLQSIEAVERIKAEANVLAHPLFWPAFIAASEAFSVEQQQSFQRWYTEAESYGIASVRTGIRVLQEVWKQGPRRAGSRVCPWRQVVSHNRETLMLS</sequence>
<dbReference type="Gene3D" id="4.10.240.10">
    <property type="entry name" value="Zn(2)-C6 fungal-type DNA-binding domain"/>
    <property type="match status" value="1"/>
</dbReference>
<feature type="compositionally biased region" description="Polar residues" evidence="5">
    <location>
        <begin position="199"/>
        <end position="208"/>
    </location>
</feature>
<dbReference type="PROSITE" id="PS50048">
    <property type="entry name" value="ZN2_CY6_FUNGAL_2"/>
    <property type="match status" value="1"/>
</dbReference>
<keyword evidence="1" id="KW-0805">Transcription regulation</keyword>
<evidence type="ECO:0000256" key="4">
    <source>
        <dbReference type="ARBA" id="ARBA00023242"/>
    </source>
</evidence>
<dbReference type="GO" id="GO:0003677">
    <property type="term" value="F:DNA binding"/>
    <property type="evidence" value="ECO:0007669"/>
    <property type="project" value="UniProtKB-KW"/>
</dbReference>
<dbReference type="Pfam" id="PF11951">
    <property type="entry name" value="Fungal_trans_2"/>
    <property type="match status" value="1"/>
</dbReference>
<feature type="compositionally biased region" description="Low complexity" evidence="5">
    <location>
        <begin position="142"/>
        <end position="169"/>
    </location>
</feature>
<dbReference type="PANTHER" id="PTHR31069">
    <property type="entry name" value="OLEATE-ACTIVATED TRANSCRIPTION FACTOR 1-RELATED"/>
    <property type="match status" value="1"/>
</dbReference>
<dbReference type="PANTHER" id="PTHR31069:SF32">
    <property type="entry name" value="ARGININE METABOLISM REGULATION PROTEIN II"/>
    <property type="match status" value="1"/>
</dbReference>
<accession>A0A3M7DV48</accession>
<comment type="caution">
    <text evidence="7">The sequence shown here is derived from an EMBL/GenBank/DDBJ whole genome shotgun (WGS) entry which is preliminary data.</text>
</comment>
<keyword evidence="2" id="KW-0238">DNA-binding</keyword>
<dbReference type="GO" id="GO:0000981">
    <property type="term" value="F:DNA-binding transcription factor activity, RNA polymerase II-specific"/>
    <property type="evidence" value="ECO:0007669"/>
    <property type="project" value="InterPro"/>
</dbReference>
<keyword evidence="4" id="KW-0539">Nucleus</keyword>
<dbReference type="InterPro" id="IPR021858">
    <property type="entry name" value="Fun_TF"/>
</dbReference>
<dbReference type="InterPro" id="IPR001138">
    <property type="entry name" value="Zn2Cys6_DnaBD"/>
</dbReference>
<dbReference type="GO" id="GO:0008270">
    <property type="term" value="F:zinc ion binding"/>
    <property type="evidence" value="ECO:0007669"/>
    <property type="project" value="InterPro"/>
</dbReference>
<feature type="region of interest" description="Disordered" evidence="5">
    <location>
        <begin position="135"/>
        <end position="234"/>
    </location>
</feature>
<evidence type="ECO:0000313" key="7">
    <source>
        <dbReference type="EMBL" id="RMY67983.1"/>
    </source>
</evidence>
<evidence type="ECO:0000313" key="8">
    <source>
        <dbReference type="Proteomes" id="UP000281468"/>
    </source>
</evidence>